<dbReference type="EMBL" id="PDNA01000122">
    <property type="protein sequence ID" value="PGH12110.1"/>
    <property type="molecule type" value="Genomic_DNA"/>
</dbReference>
<evidence type="ECO:0000313" key="1">
    <source>
        <dbReference type="EMBL" id="PGH12110.1"/>
    </source>
</evidence>
<comment type="caution">
    <text evidence="1">The sequence shown here is derived from an EMBL/GenBank/DDBJ whole genome shotgun (WGS) entry which is preliminary data.</text>
</comment>
<organism evidence="1 2">
    <name type="scientific">Polytolypa hystricis (strain UAMH7299)</name>
    <dbReference type="NCBI Taxonomy" id="1447883"/>
    <lineage>
        <taxon>Eukaryota</taxon>
        <taxon>Fungi</taxon>
        <taxon>Dikarya</taxon>
        <taxon>Ascomycota</taxon>
        <taxon>Pezizomycotina</taxon>
        <taxon>Eurotiomycetes</taxon>
        <taxon>Eurotiomycetidae</taxon>
        <taxon>Onygenales</taxon>
        <taxon>Onygenales incertae sedis</taxon>
        <taxon>Polytolypa</taxon>
    </lineage>
</organism>
<sequence length="110" mass="12604">MNVQNDRDKDVEMEEDKATNWRRLTIALLRRPMSREVIGQSEMTVKEKGLLPLEQVEARLVWVRIPLGRVTIPQEWLGAPLRQVETPVPTPVLTKEEGRVSGTDLFVEEG</sequence>
<dbReference type="Proteomes" id="UP000224634">
    <property type="component" value="Unassembled WGS sequence"/>
</dbReference>
<reference evidence="1 2" key="1">
    <citation type="submission" date="2017-10" db="EMBL/GenBank/DDBJ databases">
        <title>Comparative genomics in systemic dimorphic fungi from Ajellomycetaceae.</title>
        <authorList>
            <person name="Munoz J.F."/>
            <person name="Mcewen J.G."/>
            <person name="Clay O.K."/>
            <person name="Cuomo C.A."/>
        </authorList>
    </citation>
    <scope>NUCLEOTIDE SEQUENCE [LARGE SCALE GENOMIC DNA]</scope>
    <source>
        <strain evidence="1 2">UAMH7299</strain>
    </source>
</reference>
<protein>
    <submittedName>
        <fullName evidence="1">Uncharacterized protein</fullName>
    </submittedName>
</protein>
<gene>
    <name evidence="1" type="ORF">AJ80_06831</name>
</gene>
<evidence type="ECO:0000313" key="2">
    <source>
        <dbReference type="Proteomes" id="UP000224634"/>
    </source>
</evidence>
<accession>A0A2B7XSZ7</accession>
<keyword evidence="2" id="KW-1185">Reference proteome</keyword>
<name>A0A2B7XSZ7_POLH7</name>
<dbReference type="AlphaFoldDB" id="A0A2B7XSZ7"/>
<proteinExistence type="predicted"/>